<name>A0ABQ4N9G1_9BACL</name>
<keyword evidence="3" id="KW-1185">Reference proteome</keyword>
<comment type="caution">
    <text evidence="2">The sequence shown here is derived from an EMBL/GenBank/DDBJ whole genome shotgun (WGS) entry which is preliminary data.</text>
</comment>
<evidence type="ECO:0000313" key="3">
    <source>
        <dbReference type="Proteomes" id="UP000680304"/>
    </source>
</evidence>
<dbReference type="PANTHER" id="PTHR38442">
    <property type="entry name" value="INNER MEMBRANE PROTEIN-RELATED"/>
    <property type="match status" value="1"/>
</dbReference>
<proteinExistence type="predicted"/>
<dbReference type="EMBL" id="BOVJ01000107">
    <property type="protein sequence ID" value="GIQ64811.1"/>
    <property type="molecule type" value="Genomic_DNA"/>
</dbReference>
<dbReference type="PANTHER" id="PTHR38442:SF1">
    <property type="entry name" value="INNER MEMBRANE PROTEIN"/>
    <property type="match status" value="1"/>
</dbReference>
<protein>
    <recommendedName>
        <fullName evidence="4">DUF445 domain-containing protein</fullName>
    </recommendedName>
</protein>
<dbReference type="InterPro" id="IPR007383">
    <property type="entry name" value="DUF445"/>
</dbReference>
<dbReference type="Proteomes" id="UP000680304">
    <property type="component" value="Unassembled WGS sequence"/>
</dbReference>
<dbReference type="Pfam" id="PF04286">
    <property type="entry name" value="DUF445"/>
    <property type="match status" value="1"/>
</dbReference>
<keyword evidence="1" id="KW-0472">Membrane</keyword>
<gene>
    <name evidence="2" type="ORF">PACILC2_33790</name>
</gene>
<dbReference type="RefSeq" id="WP_213529334.1">
    <property type="nucleotide sequence ID" value="NZ_BOVJ01000107.1"/>
</dbReference>
<sequence>MNTKNIAGISLAVMGAGFAATLALPDSIWTELAKGGFEAGLVGGFADWFAVTALFRHPMGIPIPHTSLLLRNRDKIVNALVSAMENELLNKESISAKLKKLQLLRLAATGATRLLARRDVRIALLDYAQKLIARTEPERLVPHIRPILASFVRQAELREPLARAADAVIDGRYDERAFDYLLNEAQNWVRKPGTQYLLGRLALDKLNEAQVGGFLGFAVQAFAGFMNEDKLGGLLQHMIVTALEDLGKDDNVYRHSIVMEIRERMHALADNEELHARWKAWAENAVAGETFERFAVGRLNEAKEWLIGWTETEKRNGGKAVFRAYRALRRFIDRDPAMIEAWESNLRDYATRLVEQNHYRIGRLVKENVDRMDDKTLVAMLERKVGKDLQWIRVNGALCGFVIGLVLTALQIAW</sequence>
<evidence type="ECO:0008006" key="4">
    <source>
        <dbReference type="Google" id="ProtNLM"/>
    </source>
</evidence>
<keyword evidence="1" id="KW-1133">Transmembrane helix</keyword>
<feature type="transmembrane region" description="Helical" evidence="1">
    <location>
        <begin position="391"/>
        <end position="413"/>
    </location>
</feature>
<evidence type="ECO:0000313" key="2">
    <source>
        <dbReference type="EMBL" id="GIQ64811.1"/>
    </source>
</evidence>
<accession>A0ABQ4N9G1</accession>
<organism evidence="2 3">
    <name type="scientific">Paenibacillus cisolokensis</name>
    <dbReference type="NCBI Taxonomy" id="1658519"/>
    <lineage>
        <taxon>Bacteria</taxon>
        <taxon>Bacillati</taxon>
        <taxon>Bacillota</taxon>
        <taxon>Bacilli</taxon>
        <taxon>Bacillales</taxon>
        <taxon>Paenibacillaceae</taxon>
        <taxon>Paenibacillus</taxon>
    </lineage>
</organism>
<evidence type="ECO:0000256" key="1">
    <source>
        <dbReference type="SAM" id="Phobius"/>
    </source>
</evidence>
<keyword evidence="1" id="KW-0812">Transmembrane</keyword>
<reference evidence="2 3" key="1">
    <citation type="submission" date="2021-04" db="EMBL/GenBank/DDBJ databases">
        <title>Draft genome sequence of Paenibacillus cisolokensis, LC2-13A.</title>
        <authorList>
            <person name="Uke A."/>
            <person name="Chhe C."/>
            <person name="Baramee S."/>
            <person name="Kosugi A."/>
        </authorList>
    </citation>
    <scope>NUCLEOTIDE SEQUENCE [LARGE SCALE GENOMIC DNA]</scope>
    <source>
        <strain evidence="2 3">LC2-13A</strain>
    </source>
</reference>